<dbReference type="AlphaFoldDB" id="A0A382A1Y2"/>
<dbReference type="InterPro" id="IPR000917">
    <property type="entry name" value="Sulfatase_N"/>
</dbReference>
<dbReference type="InterPro" id="IPR050738">
    <property type="entry name" value="Sulfatase"/>
</dbReference>
<dbReference type="SUPFAM" id="SSF53649">
    <property type="entry name" value="Alkaline phosphatase-like"/>
    <property type="match status" value="1"/>
</dbReference>
<dbReference type="InterPro" id="IPR017850">
    <property type="entry name" value="Alkaline_phosphatase_core_sf"/>
</dbReference>
<gene>
    <name evidence="4" type="ORF">METZ01_LOCUS148026</name>
</gene>
<dbReference type="PANTHER" id="PTHR42693">
    <property type="entry name" value="ARYLSULFATASE FAMILY MEMBER"/>
    <property type="match status" value="1"/>
</dbReference>
<evidence type="ECO:0000259" key="3">
    <source>
        <dbReference type="Pfam" id="PF00884"/>
    </source>
</evidence>
<feature type="domain" description="Sulfatase N-terminal" evidence="3">
    <location>
        <begin position="34"/>
        <end position="327"/>
    </location>
</feature>
<keyword evidence="2" id="KW-0378">Hydrolase</keyword>
<dbReference type="PANTHER" id="PTHR42693:SF53">
    <property type="entry name" value="ENDO-4-O-SULFATASE"/>
    <property type="match status" value="1"/>
</dbReference>
<evidence type="ECO:0000313" key="4">
    <source>
        <dbReference type="EMBL" id="SVA95172.1"/>
    </source>
</evidence>
<accession>A0A382A1Y2</accession>
<comment type="similarity">
    <text evidence="1">Belongs to the sulfatase family.</text>
</comment>
<dbReference type="Gene3D" id="3.40.720.10">
    <property type="entry name" value="Alkaline Phosphatase, subunit A"/>
    <property type="match status" value="1"/>
</dbReference>
<name>A0A382A1Y2_9ZZZZ</name>
<protein>
    <recommendedName>
        <fullName evidence="3">Sulfatase N-terminal domain-containing protein</fullName>
    </recommendedName>
</protein>
<sequence>MTTIRPTLKRLLPALLVALCASSCAVPDEPGPINFLLITADDLEWSTVGVYGSHVEAITPNIDQLASEGLRFTNAHVNIAVCQPSRQTLLTGRYPHNNGAPGFHPIADDVPILQESLRRAGYLNGSIGKTRHLQPTERFGWDLGPDADNPGEGIWMHHLGNGRDIELYKKYTTEVLRLAKEESRPFWLMLNTHDPHKPFYGDGGEEYDYPVSRKYSPEEIEVPGFLPDLPEVREELAKYYTSVRRADDIVGAILEILDDEGFRENTLVMFLSDNGSSFPFAKSNVYLNSTKTPWIVRWPGVAAAGSVDTSHFISGIDYMPTILEAAGLKEVPDMDGESFLALLKGEEQGWRTSVFTEYNTTFHELALHMRAIQNEDFGYIYNPFYGREKVAMEASTGPTWDAMVEAGRTDPAIQARVDLFYNRVPEELYNYKTDPDALVNLVADPAYADILAVLRQQLANEMYRTDDFMLERFKEEFGIKGVEGFWPLGRRGLANAAPVSARVLR</sequence>
<evidence type="ECO:0000256" key="1">
    <source>
        <dbReference type="ARBA" id="ARBA00008779"/>
    </source>
</evidence>
<dbReference type="EMBL" id="UINC01023461">
    <property type="protein sequence ID" value="SVA95172.1"/>
    <property type="molecule type" value="Genomic_DNA"/>
</dbReference>
<reference evidence="4" key="1">
    <citation type="submission" date="2018-05" db="EMBL/GenBank/DDBJ databases">
        <authorList>
            <person name="Lanie J.A."/>
            <person name="Ng W.-L."/>
            <person name="Kazmierczak K.M."/>
            <person name="Andrzejewski T.M."/>
            <person name="Davidsen T.M."/>
            <person name="Wayne K.J."/>
            <person name="Tettelin H."/>
            <person name="Glass J.I."/>
            <person name="Rusch D."/>
            <person name="Podicherti R."/>
            <person name="Tsui H.-C.T."/>
            <person name="Winkler M.E."/>
        </authorList>
    </citation>
    <scope>NUCLEOTIDE SEQUENCE</scope>
</reference>
<dbReference type="CDD" id="cd16027">
    <property type="entry name" value="SGSH"/>
    <property type="match status" value="1"/>
</dbReference>
<proteinExistence type="inferred from homology"/>
<dbReference type="Pfam" id="PF00884">
    <property type="entry name" value="Sulfatase"/>
    <property type="match status" value="1"/>
</dbReference>
<organism evidence="4">
    <name type="scientific">marine metagenome</name>
    <dbReference type="NCBI Taxonomy" id="408172"/>
    <lineage>
        <taxon>unclassified sequences</taxon>
        <taxon>metagenomes</taxon>
        <taxon>ecological metagenomes</taxon>
    </lineage>
</organism>
<evidence type="ECO:0000256" key="2">
    <source>
        <dbReference type="ARBA" id="ARBA00022801"/>
    </source>
</evidence>
<dbReference type="GO" id="GO:0004065">
    <property type="term" value="F:arylsulfatase activity"/>
    <property type="evidence" value="ECO:0007669"/>
    <property type="project" value="TreeGrafter"/>
</dbReference>